<evidence type="ECO:0000256" key="1">
    <source>
        <dbReference type="ARBA" id="ARBA00022737"/>
    </source>
</evidence>
<sequence length="70" mass="7814">MAALHFYQKALKVENQVLPTAHPSIATTYTNIGQLHFTMKNMAPAFDCMHKALTILLDVLPKNHPQLAIT</sequence>
<reference evidence="3" key="1">
    <citation type="submission" date="2021-02" db="EMBL/GenBank/DDBJ databases">
        <authorList>
            <person name="Nowell W R."/>
        </authorList>
    </citation>
    <scope>NUCLEOTIDE SEQUENCE</scope>
</reference>
<comment type="caution">
    <text evidence="3">The sequence shown here is derived from an EMBL/GenBank/DDBJ whole genome shotgun (WGS) entry which is preliminary data.</text>
</comment>
<feature type="non-terminal residue" evidence="3">
    <location>
        <position position="70"/>
    </location>
</feature>
<dbReference type="Pfam" id="PF13424">
    <property type="entry name" value="TPR_12"/>
    <property type="match status" value="1"/>
</dbReference>
<dbReference type="SUPFAM" id="SSF48452">
    <property type="entry name" value="TPR-like"/>
    <property type="match status" value="1"/>
</dbReference>
<dbReference type="PANTHER" id="PTHR45641:SF19">
    <property type="entry name" value="NEPHROCYSTIN-3"/>
    <property type="match status" value="1"/>
</dbReference>
<evidence type="ECO:0000313" key="3">
    <source>
        <dbReference type="EMBL" id="CAF4705952.1"/>
    </source>
</evidence>
<accession>A0A8S3ABH6</accession>
<proteinExistence type="predicted"/>
<dbReference type="Gene3D" id="1.25.40.10">
    <property type="entry name" value="Tetratricopeptide repeat domain"/>
    <property type="match status" value="1"/>
</dbReference>
<evidence type="ECO:0000256" key="2">
    <source>
        <dbReference type="ARBA" id="ARBA00022803"/>
    </source>
</evidence>
<keyword evidence="1" id="KW-0677">Repeat</keyword>
<dbReference type="InterPro" id="IPR011990">
    <property type="entry name" value="TPR-like_helical_dom_sf"/>
</dbReference>
<protein>
    <recommendedName>
        <fullName evidence="5">Kinesin light chain</fullName>
    </recommendedName>
</protein>
<evidence type="ECO:0000313" key="4">
    <source>
        <dbReference type="Proteomes" id="UP000681720"/>
    </source>
</evidence>
<name>A0A8S3ABH6_9BILA</name>
<dbReference type="EMBL" id="CAJOBJ010127389">
    <property type="protein sequence ID" value="CAF4705952.1"/>
    <property type="molecule type" value="Genomic_DNA"/>
</dbReference>
<dbReference type="PANTHER" id="PTHR45641">
    <property type="entry name" value="TETRATRICOPEPTIDE REPEAT PROTEIN (AFU_ORTHOLOGUE AFUA_6G03870)"/>
    <property type="match status" value="1"/>
</dbReference>
<gene>
    <name evidence="3" type="ORF">GIL414_LOCUS43254</name>
</gene>
<dbReference type="Proteomes" id="UP000681720">
    <property type="component" value="Unassembled WGS sequence"/>
</dbReference>
<keyword evidence="2" id="KW-0802">TPR repeat</keyword>
<organism evidence="3 4">
    <name type="scientific">Rotaria magnacalcarata</name>
    <dbReference type="NCBI Taxonomy" id="392030"/>
    <lineage>
        <taxon>Eukaryota</taxon>
        <taxon>Metazoa</taxon>
        <taxon>Spiralia</taxon>
        <taxon>Gnathifera</taxon>
        <taxon>Rotifera</taxon>
        <taxon>Eurotatoria</taxon>
        <taxon>Bdelloidea</taxon>
        <taxon>Philodinida</taxon>
        <taxon>Philodinidae</taxon>
        <taxon>Rotaria</taxon>
    </lineage>
</organism>
<dbReference type="AlphaFoldDB" id="A0A8S3ABH6"/>
<evidence type="ECO:0008006" key="5">
    <source>
        <dbReference type="Google" id="ProtNLM"/>
    </source>
</evidence>